<dbReference type="AlphaFoldDB" id="A0A3B3QHJ0"/>
<keyword evidence="2" id="KW-0472">Membrane</keyword>
<feature type="transmembrane region" description="Helical" evidence="2">
    <location>
        <begin position="64"/>
        <end position="85"/>
    </location>
</feature>
<dbReference type="PANTHER" id="PTHR10185">
    <property type="entry name" value="PHOSPHOLIPASE D - RELATED"/>
    <property type="match status" value="1"/>
</dbReference>
<sequence>MDVKHGQLPTGGFEHLQLKGRLEPPGLAVTRMGSTVYSTVQQQDYSASVWLSRRDKLEHSQQKCVVIFALVCCFAVLVALIFSAVDIWGGDEDGITEDNCSTECRIVLVENIPEDITFSENGTSSIPLSVGLHKLLDLATRSVEIVSSHWALTSADLESGFPGAEQGHYLFQRLLDLKSHQISLKVASGLTNSTELRKLSNKGADVRYLNMSALTRGRLHSAFWVVDRQHIYIGSANMDWRSLSKMKELGVVLYNCSCLALDLHRVFSLYSQLQYKDYLPSIWSKRLTGLYNKDDVLKLQLNSTKAEVYVSSSPDAFCPKDRTRDIDAISHVIQEAKRFIYISITDYLPLINRSLYRYWSRIDEMLREALILRAIKVRLLISCSKQTHPLTFNFVWSLKTLCMEMANCTLQVKFFNPREQKDGTQIGINHNKFMVTDSSVYIGNFDWVGNEFLYNAGVGLVISQPEGVEERNTTIVEQVKAAFERDWYSRHTKSLQANKIPECGKPRAGQPVALKAQMDVVEGRDTSNASL</sequence>
<dbReference type="Proteomes" id="UP000261540">
    <property type="component" value="Unplaced"/>
</dbReference>
<dbReference type="RefSeq" id="XP_023683919.1">
    <property type="nucleotide sequence ID" value="XM_023828151.2"/>
</dbReference>
<evidence type="ECO:0000313" key="4">
    <source>
        <dbReference type="Ensembl" id="ENSPKIP00000004871.1"/>
    </source>
</evidence>
<reference evidence="4" key="1">
    <citation type="submission" date="2025-08" db="UniProtKB">
        <authorList>
            <consortium name="Ensembl"/>
        </authorList>
    </citation>
    <scope>IDENTIFICATION</scope>
</reference>
<dbReference type="Pfam" id="PF13918">
    <property type="entry name" value="PLDc_3"/>
    <property type="match status" value="1"/>
</dbReference>
<feature type="domain" description="PLD phosphodiesterase" evidence="3">
    <location>
        <begin position="215"/>
        <end position="242"/>
    </location>
</feature>
<dbReference type="SMART" id="SM00155">
    <property type="entry name" value="PLDc"/>
    <property type="match status" value="2"/>
</dbReference>
<dbReference type="SUPFAM" id="SSF56024">
    <property type="entry name" value="Phospholipase D/nuclease"/>
    <property type="match status" value="2"/>
</dbReference>
<dbReference type="Ensembl" id="ENSPKIT00000028860.1">
    <property type="protein sequence ID" value="ENSPKIP00000004871.1"/>
    <property type="gene ID" value="ENSPKIG00000021787.1"/>
</dbReference>
<dbReference type="OrthoDB" id="1923775at2759"/>
<proteinExistence type="inferred from homology"/>
<evidence type="ECO:0000313" key="5">
    <source>
        <dbReference type="Proteomes" id="UP000261540"/>
    </source>
</evidence>
<evidence type="ECO:0000259" key="3">
    <source>
        <dbReference type="PROSITE" id="PS50035"/>
    </source>
</evidence>
<feature type="domain" description="PLD phosphodiesterase" evidence="3">
    <location>
        <begin position="425"/>
        <end position="451"/>
    </location>
</feature>
<evidence type="ECO:0000256" key="1">
    <source>
        <dbReference type="ARBA" id="ARBA00008664"/>
    </source>
</evidence>
<dbReference type="PROSITE" id="PS50035">
    <property type="entry name" value="PLD"/>
    <property type="match status" value="2"/>
</dbReference>
<protein>
    <submittedName>
        <fullName evidence="4">Phospholipase D family member 5</fullName>
    </submittedName>
</protein>
<reference evidence="4" key="2">
    <citation type="submission" date="2025-09" db="UniProtKB">
        <authorList>
            <consortium name="Ensembl"/>
        </authorList>
    </citation>
    <scope>IDENTIFICATION</scope>
</reference>
<dbReference type="GeneID" id="111852333"/>
<keyword evidence="2" id="KW-1133">Transmembrane helix</keyword>
<dbReference type="InterPro" id="IPR001736">
    <property type="entry name" value="PLipase_D/transphosphatidylase"/>
</dbReference>
<keyword evidence="5" id="KW-1185">Reference proteome</keyword>
<dbReference type="GeneTree" id="ENSGT00950000183059"/>
<keyword evidence="2" id="KW-0812">Transmembrane</keyword>
<dbReference type="InterPro" id="IPR050874">
    <property type="entry name" value="Diverse_PLD-related"/>
</dbReference>
<dbReference type="Gene3D" id="3.30.870.10">
    <property type="entry name" value="Endonuclease Chain A"/>
    <property type="match status" value="2"/>
</dbReference>
<comment type="similarity">
    <text evidence="1">Belongs to the phospholipase D family.</text>
</comment>
<evidence type="ECO:0000256" key="2">
    <source>
        <dbReference type="SAM" id="Phobius"/>
    </source>
</evidence>
<organism evidence="4 5">
    <name type="scientific">Paramormyrops kingsleyae</name>
    <dbReference type="NCBI Taxonomy" id="1676925"/>
    <lineage>
        <taxon>Eukaryota</taxon>
        <taxon>Metazoa</taxon>
        <taxon>Chordata</taxon>
        <taxon>Craniata</taxon>
        <taxon>Vertebrata</taxon>
        <taxon>Euteleostomi</taxon>
        <taxon>Actinopterygii</taxon>
        <taxon>Neopterygii</taxon>
        <taxon>Teleostei</taxon>
        <taxon>Osteoglossocephala</taxon>
        <taxon>Osteoglossomorpha</taxon>
        <taxon>Osteoglossiformes</taxon>
        <taxon>Mormyridae</taxon>
        <taxon>Paramormyrops</taxon>
    </lineage>
</organism>
<accession>A0A3B3QHJ0</accession>
<dbReference type="PANTHER" id="PTHR10185:SF9">
    <property type="entry name" value="INACTIVE PHOSPHOLIPASE D5"/>
    <property type="match status" value="1"/>
</dbReference>
<dbReference type="InterPro" id="IPR032803">
    <property type="entry name" value="PLDc_3"/>
</dbReference>
<dbReference type="STRING" id="1676925.ENSPKIP00000004871"/>
<dbReference type="GO" id="GO:0003824">
    <property type="term" value="F:catalytic activity"/>
    <property type="evidence" value="ECO:0007669"/>
    <property type="project" value="InterPro"/>
</dbReference>
<name>A0A3B3QHJ0_9TELE</name>